<comment type="subcellular location">
    <subcellularLocation>
        <location evidence="1">Membrane</location>
        <topology evidence="1">Multi-pass membrane protein</topology>
    </subcellularLocation>
</comment>
<feature type="transmembrane region" description="Helical" evidence="5">
    <location>
        <begin position="157"/>
        <end position="181"/>
    </location>
</feature>
<accession>A0A329BMK8</accession>
<reference evidence="7 8" key="1">
    <citation type="submission" date="2018-06" db="EMBL/GenBank/DDBJ databases">
        <title>Genomic Encyclopedia of Type Strains, Phase III (KMG-III): the genomes of soil and plant-associated and newly described type strains.</title>
        <authorList>
            <person name="Whitman W."/>
        </authorList>
    </citation>
    <scope>NUCLEOTIDE SEQUENCE [LARGE SCALE GENOMIC DNA]</scope>
    <source>
        <strain evidence="7 8">LMG 23644</strain>
    </source>
</reference>
<dbReference type="RefSeq" id="WP_111934047.1">
    <property type="nucleotide sequence ID" value="NZ_CADFFP010000023.1"/>
</dbReference>
<feature type="transmembrane region" description="Helical" evidence="5">
    <location>
        <begin position="374"/>
        <end position="396"/>
    </location>
</feature>
<feature type="domain" description="O-antigen ligase-related" evidence="6">
    <location>
        <begin position="195"/>
        <end position="350"/>
    </location>
</feature>
<dbReference type="EMBL" id="QLTK01000021">
    <property type="protein sequence ID" value="RAS23130.1"/>
    <property type="molecule type" value="Genomic_DNA"/>
</dbReference>
<proteinExistence type="predicted"/>
<evidence type="ECO:0000313" key="7">
    <source>
        <dbReference type="EMBL" id="RAS23130.1"/>
    </source>
</evidence>
<organism evidence="7 8">
    <name type="scientific">Paraburkholderia bryophila</name>
    <dbReference type="NCBI Taxonomy" id="420952"/>
    <lineage>
        <taxon>Bacteria</taxon>
        <taxon>Pseudomonadati</taxon>
        <taxon>Pseudomonadota</taxon>
        <taxon>Betaproteobacteria</taxon>
        <taxon>Burkholderiales</taxon>
        <taxon>Burkholderiaceae</taxon>
        <taxon>Paraburkholderia</taxon>
    </lineage>
</organism>
<evidence type="ECO:0000256" key="3">
    <source>
        <dbReference type="ARBA" id="ARBA00022989"/>
    </source>
</evidence>
<keyword evidence="2 5" id="KW-0812">Transmembrane</keyword>
<dbReference type="Proteomes" id="UP000248918">
    <property type="component" value="Unassembled WGS sequence"/>
</dbReference>
<comment type="caution">
    <text evidence="7">The sequence shown here is derived from an EMBL/GenBank/DDBJ whole genome shotgun (WGS) entry which is preliminary data.</text>
</comment>
<name>A0A329BMK8_9BURK</name>
<evidence type="ECO:0000256" key="2">
    <source>
        <dbReference type="ARBA" id="ARBA00022692"/>
    </source>
</evidence>
<dbReference type="AlphaFoldDB" id="A0A329BMK8"/>
<feature type="transmembrane region" description="Helical" evidence="5">
    <location>
        <begin position="236"/>
        <end position="256"/>
    </location>
</feature>
<gene>
    <name evidence="7" type="ORF">BX591_12148</name>
</gene>
<dbReference type="Pfam" id="PF04932">
    <property type="entry name" value="Wzy_C"/>
    <property type="match status" value="1"/>
</dbReference>
<evidence type="ECO:0000259" key="6">
    <source>
        <dbReference type="Pfam" id="PF04932"/>
    </source>
</evidence>
<protein>
    <submittedName>
        <fullName evidence="7">O-antigen ligase</fullName>
    </submittedName>
</protein>
<dbReference type="PANTHER" id="PTHR37422:SF23">
    <property type="entry name" value="TEICHURONIC ACID BIOSYNTHESIS PROTEIN TUAE"/>
    <property type="match status" value="1"/>
</dbReference>
<dbReference type="GO" id="GO:0016020">
    <property type="term" value="C:membrane"/>
    <property type="evidence" value="ECO:0007669"/>
    <property type="project" value="UniProtKB-SubCell"/>
</dbReference>
<dbReference type="InterPro" id="IPR051533">
    <property type="entry name" value="WaaL-like"/>
</dbReference>
<dbReference type="OrthoDB" id="8576060at2"/>
<keyword evidence="4 5" id="KW-0472">Membrane</keyword>
<dbReference type="GO" id="GO:0016874">
    <property type="term" value="F:ligase activity"/>
    <property type="evidence" value="ECO:0007669"/>
    <property type="project" value="UniProtKB-KW"/>
</dbReference>
<evidence type="ECO:0000256" key="4">
    <source>
        <dbReference type="ARBA" id="ARBA00023136"/>
    </source>
</evidence>
<keyword evidence="7" id="KW-0436">Ligase</keyword>
<sequence>MSTPVTPSSLSVSRRSLLPAFLLLTFPALTLLLQGGASAVSIAASVISLVLLLGPRSWSGLAPLRWDQVDARLCIAMACPLVAVLISELSHAKVVPNTLDSPARFLAAMPLFLVLRQALPRTLAWSDLSFALGALASLGILLVAPQYSGIGRVSSRFLNPIHFGDIALILGVLSILSLNWWRKDSLPVRILKIAGLLAGLAASVLTGSRGGWAAVPVVAVLILYMRGRGKSRRWKVLLPLAIIAIVAGVFVFSSSARERFTILKSDVIHYEEGQRDTSLGIRLQLYETALKIVENHPLLGLGAHGFRDSMQSFEDAGMLTPLAAQNGKGETHNQFFAYLTDYGMLGGFALLCIYVAPGVLFWRRLNAPNPPARSAALMGLTFVLSFWIFGLTVETFDLKMTVAFYATMVAILAALASYADKASDRTGVAPR</sequence>
<feature type="transmembrane region" description="Helical" evidence="5">
    <location>
        <begin position="342"/>
        <end position="362"/>
    </location>
</feature>
<feature type="transmembrane region" description="Helical" evidence="5">
    <location>
        <begin position="125"/>
        <end position="145"/>
    </location>
</feature>
<evidence type="ECO:0000313" key="8">
    <source>
        <dbReference type="Proteomes" id="UP000248918"/>
    </source>
</evidence>
<keyword evidence="3 5" id="KW-1133">Transmembrane helix</keyword>
<evidence type="ECO:0000256" key="1">
    <source>
        <dbReference type="ARBA" id="ARBA00004141"/>
    </source>
</evidence>
<feature type="transmembrane region" description="Helical" evidence="5">
    <location>
        <begin position="193"/>
        <end position="224"/>
    </location>
</feature>
<evidence type="ECO:0000256" key="5">
    <source>
        <dbReference type="SAM" id="Phobius"/>
    </source>
</evidence>
<feature type="transmembrane region" description="Helical" evidence="5">
    <location>
        <begin position="402"/>
        <end position="419"/>
    </location>
</feature>
<dbReference type="InterPro" id="IPR007016">
    <property type="entry name" value="O-antigen_ligase-rel_domated"/>
</dbReference>
<dbReference type="PANTHER" id="PTHR37422">
    <property type="entry name" value="TEICHURONIC ACID BIOSYNTHESIS PROTEIN TUAE"/>
    <property type="match status" value="1"/>
</dbReference>